<dbReference type="EMBL" id="GAHY01001178">
    <property type="protein sequence ID" value="JAA76332.1"/>
    <property type="molecule type" value="mRNA"/>
</dbReference>
<dbReference type="GO" id="GO:0007605">
    <property type="term" value="P:sensory perception of sound"/>
    <property type="evidence" value="ECO:0007669"/>
    <property type="project" value="UniProtKB-ARBA"/>
</dbReference>
<evidence type="ECO:0000256" key="6">
    <source>
        <dbReference type="SAM" id="Phobius"/>
    </source>
</evidence>
<dbReference type="PANTHER" id="PTHR31548">
    <property type="entry name" value="CLARIN"/>
    <property type="match status" value="1"/>
</dbReference>
<feature type="transmembrane region" description="Helical" evidence="6">
    <location>
        <begin position="12"/>
        <end position="33"/>
    </location>
</feature>
<evidence type="ECO:0000256" key="5">
    <source>
        <dbReference type="ARBA" id="ARBA00023136"/>
    </source>
</evidence>
<evidence type="ECO:0000256" key="1">
    <source>
        <dbReference type="ARBA" id="ARBA00004141"/>
    </source>
</evidence>
<dbReference type="InterPro" id="IPR026748">
    <property type="entry name" value="Clarin"/>
</dbReference>
<dbReference type="Pfam" id="PF25807">
    <property type="entry name" value="Clarin-2"/>
    <property type="match status" value="1"/>
</dbReference>
<evidence type="ECO:0000256" key="3">
    <source>
        <dbReference type="ARBA" id="ARBA00022692"/>
    </source>
</evidence>
<feature type="transmembrane region" description="Helical" evidence="6">
    <location>
        <begin position="85"/>
        <end position="113"/>
    </location>
</feature>
<keyword evidence="4 6" id="KW-1133">Transmembrane helix</keyword>
<keyword evidence="3 6" id="KW-0812">Transmembrane</keyword>
<keyword evidence="5 6" id="KW-0472">Membrane</keyword>
<dbReference type="PANTHER" id="PTHR31548:SF1">
    <property type="entry name" value="LD47387P"/>
    <property type="match status" value="1"/>
</dbReference>
<comment type="subcellular location">
    <subcellularLocation>
        <location evidence="1">Membrane</location>
        <topology evidence="1">Multi-pass membrane protein</topology>
    </subcellularLocation>
</comment>
<evidence type="ECO:0000313" key="7">
    <source>
        <dbReference type="EMBL" id="JAA76332.1"/>
    </source>
</evidence>
<dbReference type="PROSITE" id="PS51257">
    <property type="entry name" value="PROKAR_LIPOPROTEIN"/>
    <property type="match status" value="1"/>
</dbReference>
<comment type="similarity">
    <text evidence="2">Belongs to the clarin family.</text>
</comment>
<proteinExistence type="evidence at transcript level"/>
<feature type="transmembrane region" description="Helical" evidence="6">
    <location>
        <begin position="125"/>
        <end position="145"/>
    </location>
</feature>
<dbReference type="GO" id="GO:0016020">
    <property type="term" value="C:membrane"/>
    <property type="evidence" value="ECO:0007669"/>
    <property type="project" value="UniProtKB-SubCell"/>
</dbReference>
<protein>
    <recommendedName>
        <fullName evidence="8">Clarin-3</fullName>
    </recommendedName>
</protein>
<reference evidence="7" key="1">
    <citation type="submission" date="2013-04" db="EMBL/GenBank/DDBJ databases">
        <title>An insight into the transcriptome of the digestive tract of the blood sucking bug, Rhodnius prolixus.</title>
        <authorList>
            <person name="Ribeiro J.M.C."/>
            <person name="Genta F.A."/>
            <person name="Sorgine M.H.F."/>
            <person name="Paiva-Silva G.O."/>
            <person name="Majerowicz D."/>
            <person name="Medeiros M."/>
            <person name="Koerich L."/>
            <person name="Terra W.R."/>
            <person name="Ferreira C."/>
            <person name="Pimentel A.C."/>
            <person name="Bisch P.M."/>
            <person name="Diniz M.M.P."/>
            <person name="Nascimento R."/>
            <person name="Salmon D."/>
            <person name="Silber A.M."/>
            <person name="Alves M."/>
            <person name="Oliveira M.F."/>
            <person name="Gondim K.C."/>
            <person name="Silva Neto M.A.C."/>
            <person name="Atella G.C."/>
            <person name="Araujo H."/>
            <person name="Dias F.S."/>
            <person name="Polycarpo C.R."/>
            <person name="Fampa P."/>
            <person name="Melo A.C."/>
            <person name="Tanaka A.S."/>
            <person name="Balczun C."/>
            <person name="Oliveira J.H.M."/>
            <person name="Goncalves R."/>
            <person name="Lazoski C."/>
            <person name="Pereira M.A."/>
            <person name="Rivera-Pomar R."/>
            <person name="Diambra L."/>
            <person name="Schaub G.A."/>
            <person name="Garcia E.S."/>
            <person name="Azambuja P."/>
            <person name="Braz G.R.C."/>
            <person name="Oliveira P.L."/>
        </authorList>
    </citation>
    <scope>NUCLEOTIDE SEQUENCE</scope>
</reference>
<dbReference type="AlphaFoldDB" id="R4FM06"/>
<feature type="transmembrane region" description="Helical" evidence="6">
    <location>
        <begin position="177"/>
        <end position="196"/>
    </location>
</feature>
<organism evidence="7">
    <name type="scientific">Rhodnius prolixus</name>
    <name type="common">Triatomid bug</name>
    <dbReference type="NCBI Taxonomy" id="13249"/>
    <lineage>
        <taxon>Eukaryota</taxon>
        <taxon>Metazoa</taxon>
        <taxon>Ecdysozoa</taxon>
        <taxon>Arthropoda</taxon>
        <taxon>Hexapoda</taxon>
        <taxon>Insecta</taxon>
        <taxon>Pterygota</taxon>
        <taxon>Neoptera</taxon>
        <taxon>Paraneoptera</taxon>
        <taxon>Hemiptera</taxon>
        <taxon>Heteroptera</taxon>
        <taxon>Panheteroptera</taxon>
        <taxon>Cimicomorpha</taxon>
        <taxon>Reduviidae</taxon>
        <taxon>Triatominae</taxon>
        <taxon>Rhodnius</taxon>
    </lineage>
</organism>
<dbReference type="VEuPathDB" id="VectorBase:RPRC005051"/>
<evidence type="ECO:0000256" key="2">
    <source>
        <dbReference type="ARBA" id="ARBA00005787"/>
    </source>
</evidence>
<dbReference type="HOGENOM" id="CLU_106558_0_0_1"/>
<evidence type="ECO:0008006" key="8">
    <source>
        <dbReference type="Google" id="ProtNLM"/>
    </source>
</evidence>
<accession>R4FM06</accession>
<sequence>MNLYRHGMIFGTFLGSCLCIGLLAAALGTRYWIVSNALRPNYSKSGGRIFFGLFEGEKNLNFGFGLRSEPIDVPALMSEMMIYPLWLGTVVCMCVGILFSAAAAVFAVINTATTPIGVLTGVPGLYIWNTLSVLFQLGAIILWALQYHKKLQFNVMNEYERSHEWTSNGMALFGHSYWLVVASVLLQFINIIFIYSGTSDIREKKKATKPVIEEKANGAIMTLTKKKKKGPTYG</sequence>
<name>R4FM06_RHOPR</name>
<evidence type="ECO:0000256" key="4">
    <source>
        <dbReference type="ARBA" id="ARBA00022989"/>
    </source>
</evidence>